<evidence type="ECO:0000313" key="2">
    <source>
        <dbReference type="EMBL" id="KAK4410284.1"/>
    </source>
</evidence>
<dbReference type="PANTHER" id="PTHR37984:SF5">
    <property type="entry name" value="PROTEIN NYNRIN-LIKE"/>
    <property type="match status" value="1"/>
</dbReference>
<accession>A0AAE2C5Z9</accession>
<dbReference type="AlphaFoldDB" id="A0AAE2C5Z9"/>
<evidence type="ECO:0000313" key="3">
    <source>
        <dbReference type="Proteomes" id="UP001289374"/>
    </source>
</evidence>
<dbReference type="InterPro" id="IPR001584">
    <property type="entry name" value="Integrase_cat-core"/>
</dbReference>
<dbReference type="InterPro" id="IPR012337">
    <property type="entry name" value="RNaseH-like_sf"/>
</dbReference>
<protein>
    <recommendedName>
        <fullName evidence="1">Integrase catalytic domain-containing protein</fullName>
    </recommendedName>
</protein>
<proteinExistence type="predicted"/>
<dbReference type="GO" id="GO:0015074">
    <property type="term" value="P:DNA integration"/>
    <property type="evidence" value="ECO:0007669"/>
    <property type="project" value="InterPro"/>
</dbReference>
<dbReference type="InterPro" id="IPR036397">
    <property type="entry name" value="RNaseH_sf"/>
</dbReference>
<dbReference type="EMBL" id="JACGWL010000001">
    <property type="protein sequence ID" value="KAK4410284.1"/>
    <property type="molecule type" value="Genomic_DNA"/>
</dbReference>
<keyword evidence="3" id="KW-1185">Reference proteome</keyword>
<dbReference type="SUPFAM" id="SSF53098">
    <property type="entry name" value="Ribonuclease H-like"/>
    <property type="match status" value="1"/>
</dbReference>
<dbReference type="Proteomes" id="UP001289374">
    <property type="component" value="Unassembled WGS sequence"/>
</dbReference>
<gene>
    <name evidence="2" type="ORF">Sango_0101400</name>
</gene>
<dbReference type="GO" id="GO:0003676">
    <property type="term" value="F:nucleic acid binding"/>
    <property type="evidence" value="ECO:0007669"/>
    <property type="project" value="InterPro"/>
</dbReference>
<dbReference type="InterPro" id="IPR050951">
    <property type="entry name" value="Retrovirus_Pol_polyprotein"/>
</dbReference>
<evidence type="ECO:0000259" key="1">
    <source>
        <dbReference type="PROSITE" id="PS50994"/>
    </source>
</evidence>
<dbReference type="PANTHER" id="PTHR37984">
    <property type="entry name" value="PROTEIN CBG26694"/>
    <property type="match status" value="1"/>
</dbReference>
<feature type="domain" description="Integrase catalytic" evidence="1">
    <location>
        <begin position="1"/>
        <end position="121"/>
    </location>
</feature>
<reference evidence="2" key="2">
    <citation type="journal article" date="2024" name="Plant">
        <title>Genomic evolution and insights into agronomic trait innovations of Sesamum species.</title>
        <authorList>
            <person name="Miao H."/>
            <person name="Wang L."/>
            <person name="Qu L."/>
            <person name="Liu H."/>
            <person name="Sun Y."/>
            <person name="Le M."/>
            <person name="Wang Q."/>
            <person name="Wei S."/>
            <person name="Zheng Y."/>
            <person name="Lin W."/>
            <person name="Duan Y."/>
            <person name="Cao H."/>
            <person name="Xiong S."/>
            <person name="Wang X."/>
            <person name="Wei L."/>
            <person name="Li C."/>
            <person name="Ma Q."/>
            <person name="Ju M."/>
            <person name="Zhao R."/>
            <person name="Li G."/>
            <person name="Mu C."/>
            <person name="Tian Q."/>
            <person name="Mei H."/>
            <person name="Zhang T."/>
            <person name="Gao T."/>
            <person name="Zhang H."/>
        </authorList>
    </citation>
    <scope>NUCLEOTIDE SEQUENCE</scope>
    <source>
        <strain evidence="2">K16</strain>
    </source>
</reference>
<reference evidence="2" key="1">
    <citation type="submission" date="2020-06" db="EMBL/GenBank/DDBJ databases">
        <authorList>
            <person name="Li T."/>
            <person name="Hu X."/>
            <person name="Zhang T."/>
            <person name="Song X."/>
            <person name="Zhang H."/>
            <person name="Dai N."/>
            <person name="Sheng W."/>
            <person name="Hou X."/>
            <person name="Wei L."/>
        </authorList>
    </citation>
    <scope>NUCLEOTIDE SEQUENCE</scope>
    <source>
        <strain evidence="2">K16</strain>
        <tissue evidence="2">Leaf</tissue>
    </source>
</reference>
<organism evidence="2 3">
    <name type="scientific">Sesamum angolense</name>
    <dbReference type="NCBI Taxonomy" id="2727404"/>
    <lineage>
        <taxon>Eukaryota</taxon>
        <taxon>Viridiplantae</taxon>
        <taxon>Streptophyta</taxon>
        <taxon>Embryophyta</taxon>
        <taxon>Tracheophyta</taxon>
        <taxon>Spermatophyta</taxon>
        <taxon>Magnoliopsida</taxon>
        <taxon>eudicotyledons</taxon>
        <taxon>Gunneridae</taxon>
        <taxon>Pentapetalae</taxon>
        <taxon>asterids</taxon>
        <taxon>lamiids</taxon>
        <taxon>Lamiales</taxon>
        <taxon>Pedaliaceae</taxon>
        <taxon>Sesamum</taxon>
    </lineage>
</organism>
<sequence length="121" mass="14260">MTKSSNGWLYILTAIDYFSKWAKGLSLKELKKENAANFIYTSITDHYGLSRYIITDKWNPFCNSLIDKLYQKLDFKQRNSSMYYATTNDFAKAFKITLCNLLKKMVWPSQIEISMKELKKL</sequence>
<name>A0AAE2C5Z9_9LAMI</name>
<dbReference type="Gene3D" id="3.30.420.10">
    <property type="entry name" value="Ribonuclease H-like superfamily/Ribonuclease H"/>
    <property type="match status" value="1"/>
</dbReference>
<dbReference type="PROSITE" id="PS50994">
    <property type="entry name" value="INTEGRASE"/>
    <property type="match status" value="1"/>
</dbReference>
<comment type="caution">
    <text evidence="2">The sequence shown here is derived from an EMBL/GenBank/DDBJ whole genome shotgun (WGS) entry which is preliminary data.</text>
</comment>